<keyword evidence="1" id="KW-0732">Signal</keyword>
<evidence type="ECO:0000313" key="4">
    <source>
        <dbReference type="Proteomes" id="UP000707245"/>
    </source>
</evidence>
<organism evidence="3 4">
    <name type="scientific">Pseudoalteromonas prydzensis</name>
    <dbReference type="NCBI Taxonomy" id="182141"/>
    <lineage>
        <taxon>Bacteria</taxon>
        <taxon>Pseudomonadati</taxon>
        <taxon>Pseudomonadota</taxon>
        <taxon>Gammaproteobacteria</taxon>
        <taxon>Alteromonadales</taxon>
        <taxon>Pseudoalteromonadaceae</taxon>
        <taxon>Pseudoalteromonas</taxon>
    </lineage>
</organism>
<name>A0ABR9FFT1_9GAMM</name>
<dbReference type="Gene3D" id="2.120.10.10">
    <property type="match status" value="1"/>
</dbReference>
<dbReference type="SUPFAM" id="SSF50939">
    <property type="entry name" value="Sialidases"/>
    <property type="match status" value="1"/>
</dbReference>
<evidence type="ECO:0000313" key="3">
    <source>
        <dbReference type="EMBL" id="MBE0455893.1"/>
    </source>
</evidence>
<dbReference type="InterPro" id="IPR036278">
    <property type="entry name" value="Sialidase_sf"/>
</dbReference>
<comment type="caution">
    <text evidence="3">The sequence shown here is derived from an EMBL/GenBank/DDBJ whole genome shotgun (WGS) entry which is preliminary data.</text>
</comment>
<dbReference type="PANTHER" id="PTHR43752:SF2">
    <property type="entry name" value="BNR_ASP-BOX REPEAT FAMILY PROTEIN"/>
    <property type="match status" value="1"/>
</dbReference>
<keyword evidence="4" id="KW-1185">Reference proteome</keyword>
<dbReference type="RefSeq" id="WP_192540148.1">
    <property type="nucleotide sequence ID" value="NZ_JBQELX010000016.1"/>
</dbReference>
<dbReference type="PANTHER" id="PTHR43752">
    <property type="entry name" value="BNR/ASP-BOX REPEAT FAMILY PROTEIN"/>
    <property type="match status" value="1"/>
</dbReference>
<feature type="domain" description="Sialidase" evidence="2">
    <location>
        <begin position="81"/>
        <end position="366"/>
    </location>
</feature>
<feature type="chain" id="PRO_5045246834" evidence="1">
    <location>
        <begin position="24"/>
        <end position="394"/>
    </location>
</feature>
<dbReference type="EMBL" id="RRZA01000001">
    <property type="protein sequence ID" value="MBE0455893.1"/>
    <property type="molecule type" value="Genomic_DNA"/>
</dbReference>
<protein>
    <submittedName>
        <fullName evidence="3">Exo-alpha-sialidase</fullName>
    </submittedName>
</protein>
<dbReference type="InterPro" id="IPR011040">
    <property type="entry name" value="Sialidase"/>
</dbReference>
<dbReference type="Pfam" id="PF13088">
    <property type="entry name" value="BNR_2"/>
    <property type="match status" value="1"/>
</dbReference>
<evidence type="ECO:0000256" key="1">
    <source>
        <dbReference type="SAM" id="SignalP"/>
    </source>
</evidence>
<sequence>MTPYFVKCTAVLILSGLSHSVIATDNSTAPAFKMEEGLIDITKPSTLGLSKANNTEHFEVFKAIKGKAQYNHGAVLFAFKGRLYCQWQSSKKDEDGPNTHVLYSQSEDGQAWQTAQLLAPTRENAIVTSGGWWSDSKTLVAFINVWPKDASPKVGYVEYALSQDGINWSDFKPVLNKAGTPLKGVIEQDLKALPSGRVITAVHHQPGLVASPFYTDDPLAISGWQAGKFNNRPFSKHVSDELEPSWFVNKANDVVMTFRDQGGSYKILAASSDDQGVTWTDAMTTNIPDSRAKQSAGNLPNGMAYIVNNPTGNKTRLPLVVSLSQDGYTFDHAYILRDQHTLPAMQYQGKYKRIGYSYPKSYIWQNSLWISYAVNKEDIAVTKLDLAQFQGAVK</sequence>
<dbReference type="Proteomes" id="UP000707245">
    <property type="component" value="Unassembled WGS sequence"/>
</dbReference>
<feature type="signal peptide" evidence="1">
    <location>
        <begin position="1"/>
        <end position="23"/>
    </location>
</feature>
<accession>A0ABR9FFT1</accession>
<gene>
    <name evidence="3" type="ORF">EI167_00155</name>
</gene>
<reference evidence="3 4" key="1">
    <citation type="submission" date="2020-07" db="EMBL/GenBank/DDBJ databases">
        <title>Halophilic bacteria isolated from french cheeses.</title>
        <authorList>
            <person name="Kothe C.I."/>
            <person name="Farah-Kraiem B."/>
            <person name="Renault P."/>
            <person name="Dridi B."/>
        </authorList>
    </citation>
    <scope>NUCLEOTIDE SEQUENCE [LARGE SCALE GENOMIC DNA]</scope>
    <source>
        <strain evidence="3 4">FME14</strain>
    </source>
</reference>
<evidence type="ECO:0000259" key="2">
    <source>
        <dbReference type="Pfam" id="PF13088"/>
    </source>
</evidence>
<dbReference type="CDD" id="cd15482">
    <property type="entry name" value="Sialidase_non-viral"/>
    <property type="match status" value="1"/>
</dbReference>
<proteinExistence type="predicted"/>